<feature type="compositionally biased region" description="Basic and acidic residues" evidence="8">
    <location>
        <begin position="137"/>
        <end position="146"/>
    </location>
</feature>
<comment type="PTM">
    <text evidence="5">Phosphorylated by CheA. Phosphorylation of the N-terminal regulatory domain activates the methylesterase activity.</text>
</comment>
<dbReference type="PANTHER" id="PTHR42872:SF6">
    <property type="entry name" value="PROTEIN-GLUTAMATE METHYLESTERASE_PROTEIN-GLUTAMINE GLUTAMINASE"/>
    <property type="match status" value="1"/>
</dbReference>
<dbReference type="AlphaFoldDB" id="A0A919SAN3"/>
<comment type="similarity">
    <text evidence="5">Belongs to the CheB family.</text>
</comment>
<dbReference type="PROSITE" id="PS50122">
    <property type="entry name" value="CHEB"/>
    <property type="match status" value="1"/>
</dbReference>
<evidence type="ECO:0000313" key="12">
    <source>
        <dbReference type="Proteomes" id="UP000681340"/>
    </source>
</evidence>
<comment type="domain">
    <text evidence="5">Contains a C-terminal catalytic domain, and an N-terminal region which modulates catalytic activity.</text>
</comment>
<dbReference type="Gene3D" id="3.40.50.2300">
    <property type="match status" value="1"/>
</dbReference>
<evidence type="ECO:0000256" key="7">
    <source>
        <dbReference type="PROSITE-ProRule" id="PRU00169"/>
    </source>
</evidence>
<comment type="subcellular location">
    <subcellularLocation>
        <location evidence="5">Cytoplasm</location>
    </subcellularLocation>
</comment>
<comment type="function">
    <text evidence="5">Involved in chemotaxis. Part of a chemotaxis signal transduction system that modulates chemotaxis in response to various stimuli. Catalyzes the demethylation of specific methylglutamate residues introduced into the chemoreceptors (methyl-accepting chemotaxis proteins or MCP) by CheR. Also mediates the irreversible deamidation of specific glutamine residues to glutamic acid.</text>
</comment>
<evidence type="ECO:0000256" key="8">
    <source>
        <dbReference type="SAM" id="MobiDB-lite"/>
    </source>
</evidence>
<dbReference type="Pfam" id="PF00072">
    <property type="entry name" value="Response_reg"/>
    <property type="match status" value="1"/>
</dbReference>
<dbReference type="GO" id="GO:0000156">
    <property type="term" value="F:phosphorelay response regulator activity"/>
    <property type="evidence" value="ECO:0007669"/>
    <property type="project" value="InterPro"/>
</dbReference>
<dbReference type="PIRSF" id="PIRSF000876">
    <property type="entry name" value="RR_chemtxs_CheB"/>
    <property type="match status" value="1"/>
</dbReference>
<evidence type="ECO:0000256" key="6">
    <source>
        <dbReference type="PROSITE-ProRule" id="PRU00050"/>
    </source>
</evidence>
<feature type="domain" description="CheB-type methylesterase" evidence="10">
    <location>
        <begin position="167"/>
        <end position="348"/>
    </location>
</feature>
<name>A0A919SAN3_9ACTN</name>
<dbReference type="GO" id="GO:0005737">
    <property type="term" value="C:cytoplasm"/>
    <property type="evidence" value="ECO:0007669"/>
    <property type="project" value="UniProtKB-SubCell"/>
</dbReference>
<dbReference type="GO" id="GO:0006935">
    <property type="term" value="P:chemotaxis"/>
    <property type="evidence" value="ECO:0007669"/>
    <property type="project" value="UniProtKB-UniRule"/>
</dbReference>
<feature type="modified residue" description="4-aspartylphosphate" evidence="5 7">
    <location>
        <position position="54"/>
    </location>
</feature>
<dbReference type="Pfam" id="PF01339">
    <property type="entry name" value="CheB_methylest"/>
    <property type="match status" value="1"/>
</dbReference>
<feature type="active site" evidence="5 6">
    <location>
        <position position="297"/>
    </location>
</feature>
<evidence type="ECO:0000313" key="11">
    <source>
        <dbReference type="EMBL" id="GIM68801.1"/>
    </source>
</evidence>
<dbReference type="NCBIfam" id="NF001965">
    <property type="entry name" value="PRK00742.1"/>
    <property type="match status" value="1"/>
</dbReference>
<dbReference type="EC" id="3.1.1.61" evidence="5"/>
<keyword evidence="1 5" id="KW-0963">Cytoplasm</keyword>
<dbReference type="InterPro" id="IPR008248">
    <property type="entry name" value="CheB-like"/>
</dbReference>
<feature type="region of interest" description="Disordered" evidence="8">
    <location>
        <begin position="137"/>
        <end position="159"/>
    </location>
</feature>
<gene>
    <name evidence="11" type="primary">cheB_2</name>
    <name evidence="5" type="synonym">cheB</name>
    <name evidence="11" type="ORF">Aau02nite_33300</name>
</gene>
<comment type="catalytic activity">
    <reaction evidence="4 5">
        <text>[protein]-L-glutamate 5-O-methyl ester + H2O = L-glutamyl-[protein] + methanol + H(+)</text>
        <dbReference type="Rhea" id="RHEA:23236"/>
        <dbReference type="Rhea" id="RHEA-COMP:10208"/>
        <dbReference type="Rhea" id="RHEA-COMP:10311"/>
        <dbReference type="ChEBI" id="CHEBI:15377"/>
        <dbReference type="ChEBI" id="CHEBI:15378"/>
        <dbReference type="ChEBI" id="CHEBI:17790"/>
        <dbReference type="ChEBI" id="CHEBI:29973"/>
        <dbReference type="ChEBI" id="CHEBI:82795"/>
        <dbReference type="EC" id="3.1.1.61"/>
    </reaction>
</comment>
<dbReference type="PANTHER" id="PTHR42872">
    <property type="entry name" value="PROTEIN-GLUTAMATE METHYLESTERASE/PROTEIN-GLUTAMINE GLUTAMINASE"/>
    <property type="match status" value="1"/>
</dbReference>
<feature type="domain" description="Response regulatory" evidence="9">
    <location>
        <begin position="3"/>
        <end position="120"/>
    </location>
</feature>
<dbReference type="SUPFAM" id="SSF52172">
    <property type="entry name" value="CheY-like"/>
    <property type="match status" value="1"/>
</dbReference>
<dbReference type="SMART" id="SM00448">
    <property type="entry name" value="REC"/>
    <property type="match status" value="1"/>
</dbReference>
<dbReference type="GO" id="GO:0008984">
    <property type="term" value="F:protein-glutamate methylesterase activity"/>
    <property type="evidence" value="ECO:0007669"/>
    <property type="project" value="UniProtKB-UniRule"/>
</dbReference>
<protein>
    <recommendedName>
        <fullName evidence="5">Protein-glutamate methylesterase/protein-glutamine glutaminase</fullName>
        <ecNumber evidence="5">3.1.1.61</ecNumber>
        <ecNumber evidence="5">3.5.1.44</ecNumber>
    </recommendedName>
</protein>
<dbReference type="InterPro" id="IPR011006">
    <property type="entry name" value="CheY-like_superfamily"/>
</dbReference>
<dbReference type="GO" id="GO:0050568">
    <property type="term" value="F:protein-glutamine glutaminase activity"/>
    <property type="evidence" value="ECO:0007669"/>
    <property type="project" value="UniProtKB-UniRule"/>
</dbReference>
<dbReference type="InterPro" id="IPR000673">
    <property type="entry name" value="Sig_transdc_resp-reg_Me-estase"/>
</dbReference>
<dbReference type="NCBIfam" id="NF009206">
    <property type="entry name" value="PRK12555.1"/>
    <property type="match status" value="1"/>
</dbReference>
<evidence type="ECO:0000256" key="2">
    <source>
        <dbReference type="ARBA" id="ARBA00022500"/>
    </source>
</evidence>
<reference evidence="11" key="1">
    <citation type="submission" date="2021-03" db="EMBL/GenBank/DDBJ databases">
        <title>Whole genome shotgun sequence of Actinoplanes auranticolor NBRC 12245.</title>
        <authorList>
            <person name="Komaki H."/>
            <person name="Tamura T."/>
        </authorList>
    </citation>
    <scope>NUCLEOTIDE SEQUENCE</scope>
    <source>
        <strain evidence="11">NBRC 12245</strain>
    </source>
</reference>
<dbReference type="EC" id="3.5.1.44" evidence="5"/>
<sequence>MIRVLVVEDSATMRHALRAALATDPELQVVGEAFDGGQAVELVGRLRPDVVTMDMMLPTMSGLVATEHIMAEFPTPILVVSSADRQELFSTYNALAAGAVDVLEKPRGDDSDTGWARRLCSTVRLVSRIRVITHPRARLDGRRRGTPEPAVQAPTAPPQLSTDERIKVVALGASTGGPGALTELLRALPAGFAPPVLCVQHIAASEPFAVAFSDWLAGQTGRNVSYAVDGQSIRTLNGRILLAPPDRHLLVREGHLRLSEGPPRHSCRPSVDVLFESVAAEYGTGAAGCLLTGMGRDGALGLLQMRARGGHTFAQDEATCVVYGMPREAALLGAAGMIMPPSRIAGRLGELSSQVGVRR</sequence>
<feature type="active site" evidence="5 6">
    <location>
        <position position="201"/>
    </location>
</feature>
<evidence type="ECO:0000256" key="3">
    <source>
        <dbReference type="ARBA" id="ARBA00022801"/>
    </source>
</evidence>
<evidence type="ECO:0000259" key="9">
    <source>
        <dbReference type="PROSITE" id="PS50110"/>
    </source>
</evidence>
<dbReference type="InterPro" id="IPR035909">
    <property type="entry name" value="CheB_C"/>
</dbReference>
<keyword evidence="2 5" id="KW-0145">Chemotaxis</keyword>
<dbReference type="RefSeq" id="WP_212989308.1">
    <property type="nucleotide sequence ID" value="NZ_BAABEA010000008.1"/>
</dbReference>
<dbReference type="EMBL" id="BOQL01000026">
    <property type="protein sequence ID" value="GIM68801.1"/>
    <property type="molecule type" value="Genomic_DNA"/>
</dbReference>
<dbReference type="HAMAP" id="MF_00099">
    <property type="entry name" value="CheB_chemtxs"/>
    <property type="match status" value="1"/>
</dbReference>
<dbReference type="Proteomes" id="UP000681340">
    <property type="component" value="Unassembled WGS sequence"/>
</dbReference>
<evidence type="ECO:0000256" key="5">
    <source>
        <dbReference type="HAMAP-Rule" id="MF_00099"/>
    </source>
</evidence>
<proteinExistence type="inferred from homology"/>
<organism evidence="11 12">
    <name type="scientific">Actinoplanes auranticolor</name>
    <dbReference type="NCBI Taxonomy" id="47988"/>
    <lineage>
        <taxon>Bacteria</taxon>
        <taxon>Bacillati</taxon>
        <taxon>Actinomycetota</taxon>
        <taxon>Actinomycetes</taxon>
        <taxon>Micromonosporales</taxon>
        <taxon>Micromonosporaceae</taxon>
        <taxon>Actinoplanes</taxon>
    </lineage>
</organism>
<dbReference type="SUPFAM" id="SSF52738">
    <property type="entry name" value="Methylesterase CheB, C-terminal domain"/>
    <property type="match status" value="1"/>
</dbReference>
<keyword evidence="5 7" id="KW-0597">Phosphoprotein</keyword>
<evidence type="ECO:0000256" key="1">
    <source>
        <dbReference type="ARBA" id="ARBA00022490"/>
    </source>
</evidence>
<accession>A0A919SAN3</accession>
<keyword evidence="12" id="KW-1185">Reference proteome</keyword>
<dbReference type="CDD" id="cd16432">
    <property type="entry name" value="CheB_Rec"/>
    <property type="match status" value="1"/>
</dbReference>
<feature type="active site" evidence="5 6">
    <location>
        <position position="174"/>
    </location>
</feature>
<keyword evidence="3 5" id="KW-0378">Hydrolase</keyword>
<evidence type="ECO:0000259" key="10">
    <source>
        <dbReference type="PROSITE" id="PS50122"/>
    </source>
</evidence>
<dbReference type="PROSITE" id="PS50110">
    <property type="entry name" value="RESPONSE_REGULATORY"/>
    <property type="match status" value="1"/>
</dbReference>
<evidence type="ECO:0000256" key="4">
    <source>
        <dbReference type="ARBA" id="ARBA00048267"/>
    </source>
</evidence>
<dbReference type="CDD" id="cd17541">
    <property type="entry name" value="REC_CheB-like"/>
    <property type="match status" value="1"/>
</dbReference>
<comment type="caution">
    <text evidence="11">The sequence shown here is derived from an EMBL/GenBank/DDBJ whole genome shotgun (WGS) entry which is preliminary data.</text>
</comment>
<dbReference type="Gene3D" id="3.40.50.180">
    <property type="entry name" value="Methylesterase CheB, C-terminal domain"/>
    <property type="match status" value="1"/>
</dbReference>
<comment type="catalytic activity">
    <reaction evidence="5">
        <text>L-glutaminyl-[protein] + H2O = L-glutamyl-[protein] + NH4(+)</text>
        <dbReference type="Rhea" id="RHEA:16441"/>
        <dbReference type="Rhea" id="RHEA-COMP:10207"/>
        <dbReference type="Rhea" id="RHEA-COMP:10208"/>
        <dbReference type="ChEBI" id="CHEBI:15377"/>
        <dbReference type="ChEBI" id="CHEBI:28938"/>
        <dbReference type="ChEBI" id="CHEBI:29973"/>
        <dbReference type="ChEBI" id="CHEBI:30011"/>
        <dbReference type="EC" id="3.5.1.44"/>
    </reaction>
</comment>
<dbReference type="InterPro" id="IPR001789">
    <property type="entry name" value="Sig_transdc_resp-reg_receiver"/>
</dbReference>